<dbReference type="EMBL" id="BRZM01000812">
    <property type="protein sequence ID" value="GLD71957.1"/>
    <property type="molecule type" value="Genomic_DNA"/>
</dbReference>
<dbReference type="Proteomes" id="UP001279410">
    <property type="component" value="Unassembled WGS sequence"/>
</dbReference>
<accession>A0AAD3RKJ5</accession>
<reference evidence="1" key="1">
    <citation type="submission" date="2022-08" db="EMBL/GenBank/DDBJ databases">
        <title>Genome sequencing of akame (Lates japonicus).</title>
        <authorList>
            <person name="Hashiguchi Y."/>
            <person name="Takahashi H."/>
        </authorList>
    </citation>
    <scope>NUCLEOTIDE SEQUENCE</scope>
    <source>
        <strain evidence="1">Kochi</strain>
    </source>
</reference>
<keyword evidence="2" id="KW-1185">Reference proteome</keyword>
<dbReference type="AlphaFoldDB" id="A0AAD3RKJ5"/>
<sequence length="78" mass="9397">MRKQECIQRKRLAKKKWDTERTEESRQEYTEMQHKVKVEVAKAKQKAYNDLHARLDSMEGKTDLYRLARQRARDGKAC</sequence>
<evidence type="ECO:0000313" key="1">
    <source>
        <dbReference type="EMBL" id="GLD71957.1"/>
    </source>
</evidence>
<proteinExistence type="predicted"/>
<protein>
    <submittedName>
        <fullName evidence="1">Uncharacterized protein</fullName>
    </submittedName>
</protein>
<evidence type="ECO:0000313" key="2">
    <source>
        <dbReference type="Proteomes" id="UP001279410"/>
    </source>
</evidence>
<gene>
    <name evidence="1" type="ORF">AKAME5_002328100</name>
</gene>
<name>A0AAD3RKJ5_LATJO</name>
<comment type="caution">
    <text evidence="1">The sequence shown here is derived from an EMBL/GenBank/DDBJ whole genome shotgun (WGS) entry which is preliminary data.</text>
</comment>
<organism evidence="1 2">
    <name type="scientific">Lates japonicus</name>
    <name type="common">Japanese lates</name>
    <dbReference type="NCBI Taxonomy" id="270547"/>
    <lineage>
        <taxon>Eukaryota</taxon>
        <taxon>Metazoa</taxon>
        <taxon>Chordata</taxon>
        <taxon>Craniata</taxon>
        <taxon>Vertebrata</taxon>
        <taxon>Euteleostomi</taxon>
        <taxon>Actinopterygii</taxon>
        <taxon>Neopterygii</taxon>
        <taxon>Teleostei</taxon>
        <taxon>Neoteleostei</taxon>
        <taxon>Acanthomorphata</taxon>
        <taxon>Carangaria</taxon>
        <taxon>Carangaria incertae sedis</taxon>
        <taxon>Centropomidae</taxon>
        <taxon>Lates</taxon>
    </lineage>
</organism>